<dbReference type="InterPro" id="IPR002110">
    <property type="entry name" value="Ankyrin_rpt"/>
</dbReference>
<dbReference type="InterPro" id="IPR036770">
    <property type="entry name" value="Ankyrin_rpt-contain_sf"/>
</dbReference>
<sequence length="197" mass="21577">MNEQFFQAAEHGNISKIKSLLESGIDINIIDNKGRTAVMIATYAKDSETVRVLIDYGADLDIQDDMENNPFLYAGAEGYLEILRMTIDAGANPNLLNRYGGTALIPASEHGYVEVVKELLENTDIDVNLVNNLGWTAIMEAIVLSDGGKIHQETIKLLIEHGADVNISDSKGVTPLQHAKDRGFEEIEEILLHAGAE</sequence>
<dbReference type="SUPFAM" id="SSF48403">
    <property type="entry name" value="Ankyrin repeat"/>
    <property type="match status" value="1"/>
</dbReference>
<dbReference type="InterPro" id="IPR050776">
    <property type="entry name" value="Ank_Repeat/CDKN_Inhibitor"/>
</dbReference>
<dbReference type="SMART" id="SM00248">
    <property type="entry name" value="ANK"/>
    <property type="match status" value="5"/>
</dbReference>
<evidence type="ECO:0000256" key="2">
    <source>
        <dbReference type="ARBA" id="ARBA00023043"/>
    </source>
</evidence>
<dbReference type="PANTHER" id="PTHR24201">
    <property type="entry name" value="ANK_REP_REGION DOMAIN-CONTAINING PROTEIN"/>
    <property type="match status" value="1"/>
</dbReference>
<dbReference type="AlphaFoldDB" id="A0A9X3L8N8"/>
<dbReference type="EMBL" id="JAMKBI010000005">
    <property type="protein sequence ID" value="MCZ8533438.1"/>
    <property type="molecule type" value="Genomic_DNA"/>
</dbReference>
<evidence type="ECO:0000256" key="3">
    <source>
        <dbReference type="PROSITE-ProRule" id="PRU00023"/>
    </source>
</evidence>
<feature type="repeat" description="ANK" evidence="3">
    <location>
        <begin position="171"/>
        <end position="197"/>
    </location>
</feature>
<dbReference type="Gene3D" id="1.25.40.20">
    <property type="entry name" value="Ankyrin repeat-containing domain"/>
    <property type="match status" value="2"/>
</dbReference>
<dbReference type="Proteomes" id="UP001152172">
    <property type="component" value="Unassembled WGS sequence"/>
</dbReference>
<dbReference type="PRINTS" id="PR01415">
    <property type="entry name" value="ANKYRIN"/>
</dbReference>
<feature type="repeat" description="ANK" evidence="3">
    <location>
        <begin position="133"/>
        <end position="170"/>
    </location>
</feature>
<proteinExistence type="predicted"/>
<keyword evidence="5" id="KW-1185">Reference proteome</keyword>
<keyword evidence="2 3" id="KW-0040">ANK repeat</keyword>
<dbReference type="PROSITE" id="PS50297">
    <property type="entry name" value="ANK_REP_REGION"/>
    <property type="match status" value="2"/>
</dbReference>
<dbReference type="Pfam" id="PF12796">
    <property type="entry name" value="Ank_2"/>
    <property type="match status" value="1"/>
</dbReference>
<comment type="caution">
    <text evidence="4">The sequence shown here is derived from an EMBL/GenBank/DDBJ whole genome shotgun (WGS) entry which is preliminary data.</text>
</comment>
<evidence type="ECO:0000313" key="5">
    <source>
        <dbReference type="Proteomes" id="UP001152172"/>
    </source>
</evidence>
<feature type="repeat" description="ANK" evidence="3">
    <location>
        <begin position="33"/>
        <end position="65"/>
    </location>
</feature>
<evidence type="ECO:0000256" key="1">
    <source>
        <dbReference type="ARBA" id="ARBA00022737"/>
    </source>
</evidence>
<accession>A0A9X3L8N8</accession>
<reference evidence="4" key="1">
    <citation type="submission" date="2022-05" db="EMBL/GenBank/DDBJ databases">
        <authorList>
            <person name="Colautti A."/>
            <person name="Iacumin L."/>
        </authorList>
    </citation>
    <scope>NUCLEOTIDE SEQUENCE</scope>
    <source>
        <strain evidence="4">DSM 30747</strain>
    </source>
</reference>
<keyword evidence="1" id="KW-0677">Repeat</keyword>
<dbReference type="Pfam" id="PF13637">
    <property type="entry name" value="Ank_4"/>
    <property type="match status" value="1"/>
</dbReference>
<protein>
    <submittedName>
        <fullName evidence="4">Ankyrin repeat domain-containing protein</fullName>
    </submittedName>
</protein>
<gene>
    <name evidence="4" type="ORF">M9R61_08860</name>
</gene>
<dbReference type="PROSITE" id="PS50088">
    <property type="entry name" value="ANK_REPEAT"/>
    <property type="match status" value="3"/>
</dbReference>
<organism evidence="4 5">
    <name type="scientific">Psychrobacillus psychrodurans</name>
    <dbReference type="NCBI Taxonomy" id="126157"/>
    <lineage>
        <taxon>Bacteria</taxon>
        <taxon>Bacillati</taxon>
        <taxon>Bacillota</taxon>
        <taxon>Bacilli</taxon>
        <taxon>Bacillales</taxon>
        <taxon>Bacillaceae</taxon>
        <taxon>Psychrobacillus</taxon>
    </lineage>
</organism>
<name>A0A9X3L8N8_9BACI</name>
<evidence type="ECO:0000313" key="4">
    <source>
        <dbReference type="EMBL" id="MCZ8533438.1"/>
    </source>
</evidence>